<evidence type="ECO:0000313" key="2">
    <source>
        <dbReference type="Proteomes" id="UP001303889"/>
    </source>
</evidence>
<comment type="caution">
    <text evidence="1">The sequence shown here is derived from an EMBL/GenBank/DDBJ whole genome shotgun (WGS) entry which is preliminary data.</text>
</comment>
<feature type="non-terminal residue" evidence="1">
    <location>
        <position position="1"/>
    </location>
</feature>
<dbReference type="EMBL" id="MU856237">
    <property type="protein sequence ID" value="KAK3897197.1"/>
    <property type="molecule type" value="Genomic_DNA"/>
</dbReference>
<gene>
    <name evidence="1" type="ORF">C8A05DRAFT_19989</name>
</gene>
<dbReference type="InterPro" id="IPR046670">
    <property type="entry name" value="DUF6540"/>
</dbReference>
<protein>
    <submittedName>
        <fullName evidence="1">Uncharacterized protein</fullName>
    </submittedName>
</protein>
<reference evidence="1" key="2">
    <citation type="submission" date="2023-05" db="EMBL/GenBank/DDBJ databases">
        <authorList>
            <consortium name="Lawrence Berkeley National Laboratory"/>
            <person name="Steindorff A."/>
            <person name="Hensen N."/>
            <person name="Bonometti L."/>
            <person name="Westerberg I."/>
            <person name="Brannstrom I.O."/>
            <person name="Guillou S."/>
            <person name="Cros-Aarteil S."/>
            <person name="Calhoun S."/>
            <person name="Haridas S."/>
            <person name="Kuo A."/>
            <person name="Mondo S."/>
            <person name="Pangilinan J."/>
            <person name="Riley R."/>
            <person name="Labutti K."/>
            <person name="Andreopoulos B."/>
            <person name="Lipzen A."/>
            <person name="Chen C."/>
            <person name="Yanf M."/>
            <person name="Daum C."/>
            <person name="Ng V."/>
            <person name="Clum A."/>
            <person name="Ohm R."/>
            <person name="Martin F."/>
            <person name="Silar P."/>
            <person name="Natvig D."/>
            <person name="Lalanne C."/>
            <person name="Gautier V."/>
            <person name="Ament-Velasquez S.L."/>
            <person name="Kruys A."/>
            <person name="Hutchinson M.I."/>
            <person name="Powell A.J."/>
            <person name="Barry K."/>
            <person name="Miller A.N."/>
            <person name="Grigoriev I.V."/>
            <person name="Debuchy R."/>
            <person name="Gladieux P."/>
            <person name="Thoren M.H."/>
            <person name="Johannesson H."/>
        </authorList>
    </citation>
    <scope>NUCLEOTIDE SEQUENCE</scope>
    <source>
        <strain evidence="1">CBS 103.79</strain>
    </source>
</reference>
<dbReference type="AlphaFoldDB" id="A0AAN6RMY7"/>
<dbReference type="Pfam" id="PF20174">
    <property type="entry name" value="DUF6540"/>
    <property type="match status" value="1"/>
</dbReference>
<dbReference type="Proteomes" id="UP001303889">
    <property type="component" value="Unassembled WGS sequence"/>
</dbReference>
<proteinExistence type="predicted"/>
<evidence type="ECO:0000313" key="1">
    <source>
        <dbReference type="EMBL" id="KAK3897197.1"/>
    </source>
</evidence>
<sequence>YVVKRVKFSLGVADPEMPGIRFHNIVFVETDPKTDHGIKFHVIGDITSGMKYESKNYRNPEESLSLHSQEVLGYTDAKSVSGTWDKVLGALPHPYRCSRLEHLTLQLGLLQQDRKQCLQPGRHAQQGVPRQFPVGLRRGPCASRFFTLVSWGSGVGFGWEEDGYLALAIDGMAFCS</sequence>
<organism evidence="1 2">
    <name type="scientific">Staphylotrichum tortipilum</name>
    <dbReference type="NCBI Taxonomy" id="2831512"/>
    <lineage>
        <taxon>Eukaryota</taxon>
        <taxon>Fungi</taxon>
        <taxon>Dikarya</taxon>
        <taxon>Ascomycota</taxon>
        <taxon>Pezizomycotina</taxon>
        <taxon>Sordariomycetes</taxon>
        <taxon>Sordariomycetidae</taxon>
        <taxon>Sordariales</taxon>
        <taxon>Chaetomiaceae</taxon>
        <taxon>Staphylotrichum</taxon>
    </lineage>
</organism>
<name>A0AAN6RMY7_9PEZI</name>
<accession>A0AAN6RMY7</accession>
<reference evidence="1" key="1">
    <citation type="journal article" date="2023" name="Mol. Phylogenet. Evol.">
        <title>Genome-scale phylogeny and comparative genomics of the fungal order Sordariales.</title>
        <authorList>
            <person name="Hensen N."/>
            <person name="Bonometti L."/>
            <person name="Westerberg I."/>
            <person name="Brannstrom I.O."/>
            <person name="Guillou S."/>
            <person name="Cros-Aarteil S."/>
            <person name="Calhoun S."/>
            <person name="Haridas S."/>
            <person name="Kuo A."/>
            <person name="Mondo S."/>
            <person name="Pangilinan J."/>
            <person name="Riley R."/>
            <person name="LaButti K."/>
            <person name="Andreopoulos B."/>
            <person name="Lipzen A."/>
            <person name="Chen C."/>
            <person name="Yan M."/>
            <person name="Daum C."/>
            <person name="Ng V."/>
            <person name="Clum A."/>
            <person name="Steindorff A."/>
            <person name="Ohm R.A."/>
            <person name="Martin F."/>
            <person name="Silar P."/>
            <person name="Natvig D.O."/>
            <person name="Lalanne C."/>
            <person name="Gautier V."/>
            <person name="Ament-Velasquez S.L."/>
            <person name="Kruys A."/>
            <person name="Hutchinson M.I."/>
            <person name="Powell A.J."/>
            <person name="Barry K."/>
            <person name="Miller A.N."/>
            <person name="Grigoriev I.V."/>
            <person name="Debuchy R."/>
            <person name="Gladieux P."/>
            <person name="Hiltunen Thoren M."/>
            <person name="Johannesson H."/>
        </authorList>
    </citation>
    <scope>NUCLEOTIDE SEQUENCE</scope>
    <source>
        <strain evidence="1">CBS 103.79</strain>
    </source>
</reference>
<keyword evidence="2" id="KW-1185">Reference proteome</keyword>